<reference evidence="1" key="1">
    <citation type="submission" date="2022-02" db="EMBL/GenBank/DDBJ databases">
        <title>Plant Genome Project.</title>
        <authorList>
            <person name="Zhang R.-G."/>
        </authorList>
    </citation>
    <scope>NUCLEOTIDE SEQUENCE</scope>
    <source>
        <strain evidence="1">AT1</strain>
    </source>
</reference>
<dbReference type="Proteomes" id="UP001062846">
    <property type="component" value="Chromosome 5"/>
</dbReference>
<evidence type="ECO:0000313" key="1">
    <source>
        <dbReference type="EMBL" id="KAI8556065.1"/>
    </source>
</evidence>
<keyword evidence="2" id="KW-1185">Reference proteome</keyword>
<sequence length="90" mass="10057">MIDAFELQTLEVLELSKQIKEKLKEVDRYGGQKAVQLHCPSPRASEVIKEIRSMLLLDAFNKDQASLPLPLTNPPPLAACCSSLMLVHKK</sequence>
<name>A0ACC0NS25_RHOML</name>
<dbReference type="EMBL" id="CM046392">
    <property type="protein sequence ID" value="KAI8556065.1"/>
    <property type="molecule type" value="Genomic_DNA"/>
</dbReference>
<gene>
    <name evidence="1" type="ORF">RHMOL_Rhmol05G0223800</name>
</gene>
<comment type="caution">
    <text evidence="1">The sequence shown here is derived from an EMBL/GenBank/DDBJ whole genome shotgun (WGS) entry which is preliminary data.</text>
</comment>
<protein>
    <submittedName>
        <fullName evidence="1">Uncharacterized protein</fullName>
    </submittedName>
</protein>
<organism evidence="1 2">
    <name type="scientific">Rhododendron molle</name>
    <name type="common">Chinese azalea</name>
    <name type="synonym">Azalea mollis</name>
    <dbReference type="NCBI Taxonomy" id="49168"/>
    <lineage>
        <taxon>Eukaryota</taxon>
        <taxon>Viridiplantae</taxon>
        <taxon>Streptophyta</taxon>
        <taxon>Embryophyta</taxon>
        <taxon>Tracheophyta</taxon>
        <taxon>Spermatophyta</taxon>
        <taxon>Magnoliopsida</taxon>
        <taxon>eudicotyledons</taxon>
        <taxon>Gunneridae</taxon>
        <taxon>Pentapetalae</taxon>
        <taxon>asterids</taxon>
        <taxon>Ericales</taxon>
        <taxon>Ericaceae</taxon>
        <taxon>Ericoideae</taxon>
        <taxon>Rhodoreae</taxon>
        <taxon>Rhododendron</taxon>
    </lineage>
</organism>
<accession>A0ACC0NS25</accession>
<evidence type="ECO:0000313" key="2">
    <source>
        <dbReference type="Proteomes" id="UP001062846"/>
    </source>
</evidence>
<proteinExistence type="predicted"/>